<dbReference type="STRING" id="390270.SAMN04488005_1047"/>
<dbReference type="InterPro" id="IPR010992">
    <property type="entry name" value="IHF-like_DNA-bd_dom_sf"/>
</dbReference>
<dbReference type="AlphaFoldDB" id="A0A1I6G447"/>
<dbReference type="Pfam" id="PF00216">
    <property type="entry name" value="Bac_DNA_binding"/>
    <property type="match status" value="1"/>
</dbReference>
<dbReference type="OrthoDB" id="7873378at2"/>
<dbReference type="Proteomes" id="UP000199478">
    <property type="component" value="Unassembled WGS sequence"/>
</dbReference>
<organism evidence="3 4">
    <name type="scientific">Yoonia tamlensis</name>
    <dbReference type="NCBI Taxonomy" id="390270"/>
    <lineage>
        <taxon>Bacteria</taxon>
        <taxon>Pseudomonadati</taxon>
        <taxon>Pseudomonadota</taxon>
        <taxon>Alphaproteobacteria</taxon>
        <taxon>Rhodobacterales</taxon>
        <taxon>Paracoccaceae</taxon>
        <taxon>Yoonia</taxon>
    </lineage>
</organism>
<evidence type="ECO:0000313" key="3">
    <source>
        <dbReference type="EMBL" id="SFR36974.1"/>
    </source>
</evidence>
<comment type="similarity">
    <text evidence="1">Belongs to the bacterial histone-like protein family.</text>
</comment>
<accession>A0A1I6G447</accession>
<name>A0A1I6G447_9RHOB</name>
<keyword evidence="4" id="KW-1185">Reference proteome</keyword>
<dbReference type="Gene3D" id="4.10.520.10">
    <property type="entry name" value="IHF-like DNA-binding proteins"/>
    <property type="match status" value="1"/>
</dbReference>
<evidence type="ECO:0000313" key="4">
    <source>
        <dbReference type="Proteomes" id="UP000199478"/>
    </source>
</evidence>
<dbReference type="GO" id="GO:0030527">
    <property type="term" value="F:structural constituent of chromatin"/>
    <property type="evidence" value="ECO:0007669"/>
    <property type="project" value="InterPro"/>
</dbReference>
<keyword evidence="2 3" id="KW-0238">DNA-binding</keyword>
<reference evidence="4" key="1">
    <citation type="submission" date="2016-10" db="EMBL/GenBank/DDBJ databases">
        <authorList>
            <person name="Varghese N."/>
            <person name="Submissions S."/>
        </authorList>
    </citation>
    <scope>NUCLEOTIDE SEQUENCE [LARGE SCALE GENOMIC DNA]</scope>
    <source>
        <strain evidence="4">DSM 26879</strain>
    </source>
</reference>
<dbReference type="SUPFAM" id="SSF47729">
    <property type="entry name" value="IHF-like DNA-binding proteins"/>
    <property type="match status" value="1"/>
</dbReference>
<dbReference type="InterPro" id="IPR000119">
    <property type="entry name" value="Hist_DNA-bd"/>
</dbReference>
<protein>
    <submittedName>
        <fullName evidence="3">DNA-binding protein HU-beta</fullName>
    </submittedName>
</protein>
<dbReference type="EMBL" id="FOYP01000001">
    <property type="protein sequence ID" value="SFR36974.1"/>
    <property type="molecule type" value="Genomic_DNA"/>
</dbReference>
<dbReference type="RefSeq" id="WP_090197298.1">
    <property type="nucleotide sequence ID" value="NZ_FOYP01000001.1"/>
</dbReference>
<sequence length="105" mass="11101">MTNLDTPATDDVNATPVLKKPQLFNEVVARTGLKKRDVKPAVEAALAVIGEALARGEELILPPMGKTRIVKSKELGNGAALLTLKFRTAKVHAPAQGTADTDEDA</sequence>
<gene>
    <name evidence="3" type="ORF">SAMN04488005_1047</name>
</gene>
<evidence type="ECO:0000256" key="2">
    <source>
        <dbReference type="ARBA" id="ARBA00023125"/>
    </source>
</evidence>
<dbReference type="GO" id="GO:0003677">
    <property type="term" value="F:DNA binding"/>
    <property type="evidence" value="ECO:0007669"/>
    <property type="project" value="UniProtKB-KW"/>
</dbReference>
<proteinExistence type="inferred from homology"/>
<evidence type="ECO:0000256" key="1">
    <source>
        <dbReference type="ARBA" id="ARBA00010529"/>
    </source>
</evidence>